<dbReference type="Pfam" id="PF13952">
    <property type="entry name" value="DUF4216"/>
    <property type="match status" value="1"/>
</dbReference>
<dbReference type="Pfam" id="PF13963">
    <property type="entry name" value="Transpos_assoc"/>
    <property type="match status" value="1"/>
</dbReference>
<dbReference type="Proteomes" id="UP000554482">
    <property type="component" value="Unassembled WGS sequence"/>
</dbReference>
<dbReference type="EMBL" id="JABWDY010030404">
    <property type="protein sequence ID" value="KAF5185640.1"/>
    <property type="molecule type" value="Genomic_DNA"/>
</dbReference>
<protein>
    <recommendedName>
        <fullName evidence="5">Transposase-associated domain-containing protein</fullName>
    </recommendedName>
</protein>
<organism evidence="3 4">
    <name type="scientific">Thalictrum thalictroides</name>
    <name type="common">Rue-anemone</name>
    <name type="synonym">Anemone thalictroides</name>
    <dbReference type="NCBI Taxonomy" id="46969"/>
    <lineage>
        <taxon>Eukaryota</taxon>
        <taxon>Viridiplantae</taxon>
        <taxon>Streptophyta</taxon>
        <taxon>Embryophyta</taxon>
        <taxon>Tracheophyta</taxon>
        <taxon>Spermatophyta</taxon>
        <taxon>Magnoliopsida</taxon>
        <taxon>Ranunculales</taxon>
        <taxon>Ranunculaceae</taxon>
        <taxon>Thalictroideae</taxon>
        <taxon>Thalictrum</taxon>
    </lineage>
</organism>
<dbReference type="InterPro" id="IPR029480">
    <property type="entry name" value="Transpos_assoc"/>
</dbReference>
<feature type="domain" description="Transposase-associated" evidence="2">
    <location>
        <begin position="7"/>
        <end position="81"/>
    </location>
</feature>
<evidence type="ECO:0000259" key="2">
    <source>
        <dbReference type="Pfam" id="PF13963"/>
    </source>
</evidence>
<gene>
    <name evidence="3" type="ORF">FRX31_024767</name>
</gene>
<dbReference type="OrthoDB" id="1931794at2759"/>
<evidence type="ECO:0000313" key="4">
    <source>
        <dbReference type="Proteomes" id="UP000554482"/>
    </source>
</evidence>
<accession>A0A7J6VNA4</accession>
<dbReference type="AlphaFoldDB" id="A0A7J6VNA4"/>
<dbReference type="InterPro" id="IPR025312">
    <property type="entry name" value="DUF4216"/>
</dbReference>
<feature type="domain" description="DUF4216" evidence="1">
    <location>
        <begin position="417"/>
        <end position="491"/>
    </location>
</feature>
<sequence>MSTGLDKEWIRNDNIESAEYRKGVCAFIQFLIEKCGGEKYFSCPCKKCLNGTGQYGIDYILTHLLQNGMDKNYTMWYFHREDTVATRKGNEPGPETPIHINENINDNVTQSLDPLVHDVCDEGHAIDVANTSSIPETPKETKYKRLKRLAENPLYPASHEASKHSTMHALVKLNDLKTEFSLSDAATEGVIGLLKELLPEGNTLGKKIHEMKNTLKEADMNYVTYDVYKVTRVDDNGNSRAGATTGVQRRGNHHVRKFARVARTHKRNLEAFLDDEDEENLERHVGKVNESVLNVIQFMQARKWILQQQPAYEDWRRKYDETGRQTPASTWKYAVDDFIIWLKEEGRRTNNLHMLRIAEGPKFNVASYNKFRCNGYTFSTFTYDENKLMQNSGVSMKAYSSDGIMTTYYGVIRGIFDLNYHECSYAVFYCDWVCSEDRSAFKVDTNSKLVMVNLSKVMSSNTVNDEPFILASQASQVFYCKDTKHEGWSIVIPSPKRLTKAIDALEIDQTMYNSVIEENERLCALIDCD</sequence>
<comment type="caution">
    <text evidence="3">The sequence shown here is derived from an EMBL/GenBank/DDBJ whole genome shotgun (WGS) entry which is preliminary data.</text>
</comment>
<evidence type="ECO:0008006" key="5">
    <source>
        <dbReference type="Google" id="ProtNLM"/>
    </source>
</evidence>
<reference evidence="3 4" key="1">
    <citation type="submission" date="2020-06" db="EMBL/GenBank/DDBJ databases">
        <title>Transcriptomic and genomic resources for Thalictrum thalictroides and T. hernandezii: Facilitating candidate gene discovery in an emerging model plant lineage.</title>
        <authorList>
            <person name="Arias T."/>
            <person name="Riano-Pachon D.M."/>
            <person name="Di Stilio V.S."/>
        </authorList>
    </citation>
    <scope>NUCLEOTIDE SEQUENCE [LARGE SCALE GENOMIC DNA]</scope>
    <source>
        <strain evidence="4">cv. WT478/WT964</strain>
        <tissue evidence="3">Leaves</tissue>
    </source>
</reference>
<evidence type="ECO:0000259" key="1">
    <source>
        <dbReference type="Pfam" id="PF13952"/>
    </source>
</evidence>
<evidence type="ECO:0000313" key="3">
    <source>
        <dbReference type="EMBL" id="KAF5185640.1"/>
    </source>
</evidence>
<keyword evidence="4" id="KW-1185">Reference proteome</keyword>
<dbReference type="PANTHER" id="PTHR48258">
    <property type="entry name" value="DUF4218 DOMAIN-CONTAINING PROTEIN-RELATED"/>
    <property type="match status" value="1"/>
</dbReference>
<proteinExistence type="predicted"/>
<name>A0A7J6VNA4_THATH</name>